<dbReference type="RefSeq" id="WP_251486143.1">
    <property type="nucleotide sequence ID" value="NZ_CAJSLV010000043.1"/>
</dbReference>
<evidence type="ECO:0000313" key="2">
    <source>
        <dbReference type="Proteomes" id="UP001152519"/>
    </source>
</evidence>
<sequence>MSRTLHWRAGAVQPKSELPGDLTRAIAHHYRGHDCGARDGDPPRPVRER</sequence>
<gene>
    <name evidence="1" type="ORF">SCOCK_150052</name>
</gene>
<accession>A0A9W4DLB3</accession>
<reference evidence="1" key="1">
    <citation type="submission" date="2021-05" db="EMBL/GenBank/DDBJ databases">
        <authorList>
            <person name="Arsene-Ploetze F."/>
        </authorList>
    </citation>
    <scope>NUCLEOTIDE SEQUENCE</scope>
    <source>
        <strain evidence="1">DSM 42138</strain>
    </source>
</reference>
<dbReference type="AlphaFoldDB" id="A0A9W4DLB3"/>
<name>A0A9W4DLB3_9ACTN</name>
<dbReference type="EMBL" id="CAJSLV010000043">
    <property type="protein sequence ID" value="CAG6392080.1"/>
    <property type="molecule type" value="Genomic_DNA"/>
</dbReference>
<evidence type="ECO:0000313" key="1">
    <source>
        <dbReference type="EMBL" id="CAG6392080.1"/>
    </source>
</evidence>
<proteinExistence type="predicted"/>
<keyword evidence="2" id="KW-1185">Reference proteome</keyword>
<protein>
    <submittedName>
        <fullName evidence="1">Uncharacterized protein</fullName>
    </submittedName>
</protein>
<comment type="caution">
    <text evidence="1">The sequence shown here is derived from an EMBL/GenBank/DDBJ whole genome shotgun (WGS) entry which is preliminary data.</text>
</comment>
<organism evidence="1 2">
    <name type="scientific">Actinacidiphila cocklensis</name>
    <dbReference type="NCBI Taxonomy" id="887465"/>
    <lineage>
        <taxon>Bacteria</taxon>
        <taxon>Bacillati</taxon>
        <taxon>Actinomycetota</taxon>
        <taxon>Actinomycetes</taxon>
        <taxon>Kitasatosporales</taxon>
        <taxon>Streptomycetaceae</taxon>
        <taxon>Actinacidiphila</taxon>
    </lineage>
</organism>
<dbReference type="Proteomes" id="UP001152519">
    <property type="component" value="Unassembled WGS sequence"/>
</dbReference>